<evidence type="ECO:0000256" key="4">
    <source>
        <dbReference type="ARBA" id="ARBA00023242"/>
    </source>
</evidence>
<dbReference type="PANTHER" id="PTHR17039:SF0">
    <property type="entry name" value="U3 SMALL NUCLEOLAR RIBONUCLEOPROTEIN PROTEIN MPP10"/>
    <property type="match status" value="1"/>
</dbReference>
<dbReference type="PANTHER" id="PTHR17039">
    <property type="entry name" value="U3 SMALL NUCLEOLAR RIBONUCLEOPROTEIN PROTEIN MPP10"/>
    <property type="match status" value="1"/>
</dbReference>
<evidence type="ECO:0000256" key="6">
    <source>
        <dbReference type="ARBA" id="ARBA00029455"/>
    </source>
</evidence>
<proteinExistence type="inferred from homology"/>
<comment type="caution">
    <text evidence="8">The sequence shown here is derived from an EMBL/GenBank/DDBJ whole genome shotgun (WGS) entry which is preliminary data.</text>
</comment>
<reference evidence="8" key="1">
    <citation type="journal article" date="2023" name="Nat. Microbiol.">
        <title>Babesia duncani multi-omics identifies virulence factors and drug targets.</title>
        <authorList>
            <person name="Singh P."/>
            <person name="Lonardi S."/>
            <person name="Liang Q."/>
            <person name="Vydyam P."/>
            <person name="Khabirova E."/>
            <person name="Fang T."/>
            <person name="Gihaz S."/>
            <person name="Thekkiniath J."/>
            <person name="Munshi M."/>
            <person name="Abel S."/>
            <person name="Ciampossin L."/>
            <person name="Batugedara G."/>
            <person name="Gupta M."/>
            <person name="Lu X.M."/>
            <person name="Lenz T."/>
            <person name="Chakravarty S."/>
            <person name="Cornillot E."/>
            <person name="Hu Y."/>
            <person name="Ma W."/>
            <person name="Gonzalez L.M."/>
            <person name="Sanchez S."/>
            <person name="Estrada K."/>
            <person name="Sanchez-Flores A."/>
            <person name="Montero E."/>
            <person name="Harb O.S."/>
            <person name="Le Roch K.G."/>
            <person name="Mamoun C.B."/>
        </authorList>
    </citation>
    <scope>NUCLEOTIDE SEQUENCE</scope>
    <source>
        <strain evidence="8">WA1</strain>
    </source>
</reference>
<dbReference type="GO" id="GO:0034457">
    <property type="term" value="C:Mpp10 complex"/>
    <property type="evidence" value="ECO:0007669"/>
    <property type="project" value="InterPro"/>
</dbReference>
<keyword evidence="3" id="KW-0698">rRNA processing</keyword>
<dbReference type="AlphaFoldDB" id="A0AAD9PLP7"/>
<accession>A0AAD9PLP7</accession>
<dbReference type="GO" id="GO:0006364">
    <property type="term" value="P:rRNA processing"/>
    <property type="evidence" value="ECO:0007669"/>
    <property type="project" value="UniProtKB-KW"/>
</dbReference>
<organism evidence="8 9">
    <name type="scientific">Babesia duncani</name>
    <dbReference type="NCBI Taxonomy" id="323732"/>
    <lineage>
        <taxon>Eukaryota</taxon>
        <taxon>Sar</taxon>
        <taxon>Alveolata</taxon>
        <taxon>Apicomplexa</taxon>
        <taxon>Aconoidasida</taxon>
        <taxon>Piroplasmida</taxon>
        <taxon>Babesiidae</taxon>
        <taxon>Babesia</taxon>
    </lineage>
</organism>
<dbReference type="Pfam" id="PF04006">
    <property type="entry name" value="Mpp10"/>
    <property type="match status" value="1"/>
</dbReference>
<feature type="compositionally biased region" description="Acidic residues" evidence="7">
    <location>
        <begin position="151"/>
        <end position="165"/>
    </location>
</feature>
<feature type="compositionally biased region" description="Basic and acidic residues" evidence="7">
    <location>
        <begin position="166"/>
        <end position="181"/>
    </location>
</feature>
<keyword evidence="2" id="KW-0690">Ribosome biogenesis</keyword>
<dbReference type="InterPro" id="IPR012173">
    <property type="entry name" value="Mpp10"/>
</dbReference>
<feature type="compositionally biased region" description="Basic and acidic residues" evidence="7">
    <location>
        <begin position="227"/>
        <end position="239"/>
    </location>
</feature>
<evidence type="ECO:0000256" key="2">
    <source>
        <dbReference type="ARBA" id="ARBA00022517"/>
    </source>
</evidence>
<evidence type="ECO:0000256" key="3">
    <source>
        <dbReference type="ARBA" id="ARBA00022552"/>
    </source>
</evidence>
<sequence>MSQNGDTPKSVANVSVESLLTQPWDIWRRNTNYQEFVRQKLLKYLNAALEIRFRRLNYNVELEKKRSRKGAAAKRALVAAKKESKRLTESMTSLDLQQLWTTLESKVSGGIGDLGKRLDRIIDDGLSNILKNQNVDMDEQSSDNEDIDEIEHELSESDSNDDSDDDSKKEQTHVPSKKADDLFFSMEEMEKFANADVESDDIDYFDSLGEESDGSVVAADMKFADFFKDPNTKPSRKNEDDADGALDDDASMQGLSGDELELERILRQVQDTGDYDEEEEDDDEEDIESERIREINRYKDSELIDDDAASDVEMHDSVAAIERELAADKHWSLMGEAMGSTRPRNSLLDVDLELPHLSQAVYENQIETDAIGAQEGNPDAGPVLEIEDIIRQRIKSRVFDNVERKMAPEDQLEAMERLKKSKQFEEVDVNKSNVGLGDLYAQRYMDHFMATDKLDDHKRKLTESFAKLMCKLDALSNYNMVPKLTSGAQQAASVPLLTVEAPINIITTQKEYVASESGAKVTREAKKRKFNNKLKALLKSGKIDQIQLDKIKASIKKKNQQRVASLKMAKESGNVKQKDTRRLNIGELMQSVT</sequence>
<dbReference type="EMBL" id="JALLKP010000001">
    <property type="protein sequence ID" value="KAK2197144.1"/>
    <property type="molecule type" value="Genomic_DNA"/>
</dbReference>
<gene>
    <name evidence="8" type="ORF">BdWA1_000143</name>
</gene>
<dbReference type="Proteomes" id="UP001214638">
    <property type="component" value="Unassembled WGS sequence"/>
</dbReference>
<protein>
    <submittedName>
        <fullName evidence="8">U3 small nucleolar ribonucleoprotein complex</fullName>
    </submittedName>
</protein>
<dbReference type="KEGG" id="bdw:94334441"/>
<evidence type="ECO:0000313" key="9">
    <source>
        <dbReference type="Proteomes" id="UP001214638"/>
    </source>
</evidence>
<comment type="similarity">
    <text evidence="6">Belongs to the MPP10 family.</text>
</comment>
<feature type="compositionally biased region" description="Acidic residues" evidence="7">
    <location>
        <begin position="240"/>
        <end position="250"/>
    </location>
</feature>
<name>A0AAD9PLP7_9APIC</name>
<comment type="subcellular location">
    <subcellularLocation>
        <location evidence="1">Nucleus</location>
        <location evidence="1">Nucleolus</location>
    </subcellularLocation>
</comment>
<dbReference type="GO" id="GO:0032040">
    <property type="term" value="C:small-subunit processome"/>
    <property type="evidence" value="ECO:0007669"/>
    <property type="project" value="TreeGrafter"/>
</dbReference>
<evidence type="ECO:0000256" key="7">
    <source>
        <dbReference type="SAM" id="MobiDB-lite"/>
    </source>
</evidence>
<feature type="region of interest" description="Disordered" evidence="7">
    <location>
        <begin position="227"/>
        <end position="289"/>
    </location>
</feature>
<dbReference type="RefSeq" id="XP_067803986.1">
    <property type="nucleotide sequence ID" value="XM_067945195.1"/>
</dbReference>
<feature type="region of interest" description="Disordered" evidence="7">
    <location>
        <begin position="151"/>
        <end position="181"/>
    </location>
</feature>
<dbReference type="GeneID" id="94334441"/>
<keyword evidence="5 8" id="KW-0687">Ribonucleoprotein</keyword>
<keyword evidence="9" id="KW-1185">Reference proteome</keyword>
<dbReference type="GO" id="GO:0005732">
    <property type="term" value="C:sno(s)RNA-containing ribonucleoprotein complex"/>
    <property type="evidence" value="ECO:0007669"/>
    <property type="project" value="InterPro"/>
</dbReference>
<evidence type="ECO:0000256" key="1">
    <source>
        <dbReference type="ARBA" id="ARBA00004604"/>
    </source>
</evidence>
<evidence type="ECO:0000313" key="8">
    <source>
        <dbReference type="EMBL" id="KAK2197144.1"/>
    </source>
</evidence>
<feature type="compositionally biased region" description="Acidic residues" evidence="7">
    <location>
        <begin position="273"/>
        <end position="288"/>
    </location>
</feature>
<evidence type="ECO:0000256" key="5">
    <source>
        <dbReference type="ARBA" id="ARBA00023274"/>
    </source>
</evidence>
<keyword evidence="4" id="KW-0539">Nucleus</keyword>